<dbReference type="Proteomes" id="UP000241203">
    <property type="component" value="Unassembled WGS sequence"/>
</dbReference>
<evidence type="ECO:0000313" key="4">
    <source>
        <dbReference type="Proteomes" id="UP000241203"/>
    </source>
</evidence>
<evidence type="ECO:0000313" key="2">
    <source>
        <dbReference type="EMBL" id="PSL36633.1"/>
    </source>
</evidence>
<evidence type="ECO:0008006" key="6">
    <source>
        <dbReference type="Google" id="ProtNLM"/>
    </source>
</evidence>
<dbReference type="RefSeq" id="WP_106561885.1">
    <property type="nucleotide sequence ID" value="NZ_PYAU01000001.1"/>
</dbReference>
<evidence type="ECO:0000313" key="5">
    <source>
        <dbReference type="Proteomes" id="UP000268291"/>
    </source>
</evidence>
<feature type="region of interest" description="Disordered" evidence="1">
    <location>
        <begin position="259"/>
        <end position="294"/>
    </location>
</feature>
<dbReference type="AlphaFoldDB" id="A0A2P8GRM7"/>
<dbReference type="EMBL" id="RZGY01000003">
    <property type="protein sequence ID" value="RUQ84157.1"/>
    <property type="molecule type" value="Genomic_DNA"/>
</dbReference>
<name>A0A2P8GRM7_9MICO</name>
<feature type="compositionally biased region" description="Basic and acidic residues" evidence="1">
    <location>
        <begin position="268"/>
        <end position="280"/>
    </location>
</feature>
<feature type="compositionally biased region" description="Polar residues" evidence="1">
    <location>
        <begin position="8"/>
        <end position="17"/>
    </location>
</feature>
<dbReference type="Proteomes" id="UP000268291">
    <property type="component" value="Unassembled WGS sequence"/>
</dbReference>
<feature type="region of interest" description="Disordered" evidence="1">
    <location>
        <begin position="1"/>
        <end position="24"/>
    </location>
</feature>
<reference evidence="3 5" key="2">
    <citation type="submission" date="2018-12" db="EMBL/GenBank/DDBJ databases">
        <authorList>
            <person name="hu s."/>
            <person name="Xu Y."/>
            <person name="Xu B."/>
            <person name="Li F."/>
        </authorList>
    </citation>
    <scope>NUCLEOTIDE SEQUENCE [LARGE SCALE GENOMIC DNA]</scope>
    <source>
        <strain evidence="3 5">KSW2-17</strain>
    </source>
</reference>
<keyword evidence="5" id="KW-1185">Reference proteome</keyword>
<sequence>MAQAVISLDSSMESTPDSAFGGGEGVAVGGGGGAAFGGESGAVADARASLDRILELQARIRGMQETTLDSRALPTVPALTPLLPGGALRAGSSYSVHRSSFLAMAMLAGPSAAGSWCAVVGVPSFGAEAAAKLGIDLERLVLVPEPGEQWLGVTAAMADVVTVVLTRSPGRVNPGDLARLSARLRQRGAALVVLGDWPQSEATLRVSSASWEGLGQGHGHLAARQVTVTSEIRGAGRPVSTTLWLPDARAAVSAVDPVAESGRPGSLHHLDEHEHERDQTTRPPVRHLHPVEVA</sequence>
<proteinExistence type="predicted"/>
<accession>A0A2P8GRM7</accession>
<gene>
    <name evidence="2" type="ORF">CLV49_0230</name>
    <name evidence="3" type="ORF">ELQ93_15135</name>
</gene>
<organism evidence="2 4">
    <name type="scientific">Labedella gwakjiensis</name>
    <dbReference type="NCBI Taxonomy" id="390269"/>
    <lineage>
        <taxon>Bacteria</taxon>
        <taxon>Bacillati</taxon>
        <taxon>Actinomycetota</taxon>
        <taxon>Actinomycetes</taxon>
        <taxon>Micrococcales</taxon>
        <taxon>Microbacteriaceae</taxon>
        <taxon>Labedella</taxon>
    </lineage>
</organism>
<protein>
    <recommendedName>
        <fullName evidence="6">Protein ImuA</fullName>
    </recommendedName>
</protein>
<comment type="caution">
    <text evidence="2">The sequence shown here is derived from an EMBL/GenBank/DDBJ whole genome shotgun (WGS) entry which is preliminary data.</text>
</comment>
<evidence type="ECO:0000256" key="1">
    <source>
        <dbReference type="SAM" id="MobiDB-lite"/>
    </source>
</evidence>
<dbReference type="EMBL" id="PYAU01000001">
    <property type="protein sequence ID" value="PSL36633.1"/>
    <property type="molecule type" value="Genomic_DNA"/>
</dbReference>
<reference evidence="2 4" key="1">
    <citation type="submission" date="2018-03" db="EMBL/GenBank/DDBJ databases">
        <title>Genomic Encyclopedia of Archaeal and Bacterial Type Strains, Phase II (KMG-II): from individual species to whole genera.</title>
        <authorList>
            <person name="Goeker M."/>
        </authorList>
    </citation>
    <scope>NUCLEOTIDE SEQUENCE [LARGE SCALE GENOMIC DNA]</scope>
    <source>
        <strain evidence="2 4">DSM 21548</strain>
    </source>
</reference>
<dbReference type="OrthoDB" id="3873597at2"/>
<evidence type="ECO:0000313" key="3">
    <source>
        <dbReference type="EMBL" id="RUQ84157.1"/>
    </source>
</evidence>